<dbReference type="InterPro" id="IPR003795">
    <property type="entry name" value="DUF192"/>
</dbReference>
<dbReference type="EMBL" id="CAEZYY010000010">
    <property type="protein sequence ID" value="CAB4750503.1"/>
    <property type="molecule type" value="Genomic_DNA"/>
</dbReference>
<evidence type="ECO:0000313" key="2">
    <source>
        <dbReference type="EMBL" id="CAB5051055.1"/>
    </source>
</evidence>
<dbReference type="PROSITE" id="PS51257">
    <property type="entry name" value="PROKAR_LIPOPROTEIN"/>
    <property type="match status" value="1"/>
</dbReference>
<dbReference type="EMBL" id="CAFBQP010000001">
    <property type="protein sequence ID" value="CAB5051055.1"/>
    <property type="molecule type" value="Genomic_DNA"/>
</dbReference>
<dbReference type="PANTHER" id="PTHR37953:SF1">
    <property type="entry name" value="UPF0127 PROTEIN MJ1496"/>
    <property type="match status" value="1"/>
</dbReference>
<dbReference type="AlphaFoldDB" id="A0A6J6TVT6"/>
<gene>
    <name evidence="1" type="ORF">UFOPK2806_00986</name>
    <name evidence="2" type="ORF">UFOPK4306_00046</name>
</gene>
<dbReference type="Pfam" id="PF02643">
    <property type="entry name" value="DUF192"/>
    <property type="match status" value="1"/>
</dbReference>
<proteinExistence type="predicted"/>
<dbReference type="Gene3D" id="2.60.120.1140">
    <property type="entry name" value="Protein of unknown function DUF192"/>
    <property type="match status" value="1"/>
</dbReference>
<protein>
    <submittedName>
        <fullName evidence="1">Unannotated protein</fullName>
    </submittedName>
</protein>
<dbReference type="PANTHER" id="PTHR37953">
    <property type="entry name" value="UPF0127 PROTEIN MJ1496"/>
    <property type="match status" value="1"/>
</dbReference>
<evidence type="ECO:0000313" key="1">
    <source>
        <dbReference type="EMBL" id="CAB4750503.1"/>
    </source>
</evidence>
<accession>A0A6J6TVT6</accession>
<organism evidence="1">
    <name type="scientific">freshwater metagenome</name>
    <dbReference type="NCBI Taxonomy" id="449393"/>
    <lineage>
        <taxon>unclassified sequences</taxon>
        <taxon>metagenomes</taxon>
        <taxon>ecological metagenomes</taxon>
    </lineage>
</organism>
<reference evidence="1" key="1">
    <citation type="submission" date="2020-05" db="EMBL/GenBank/DDBJ databases">
        <authorList>
            <person name="Chiriac C."/>
            <person name="Salcher M."/>
            <person name="Ghai R."/>
            <person name="Kavagutti S V."/>
        </authorList>
    </citation>
    <scope>NUCLEOTIDE SEQUENCE</scope>
</reference>
<dbReference type="InterPro" id="IPR038695">
    <property type="entry name" value="Saro_0823-like_sf"/>
</dbReference>
<sequence length="189" mass="20112">MERRGTGGWATGAALRVVAVLALLLGACGSSGSMPTPGSTAPLAVGTVRPDGFESVEVIIRRADGSVCRLCTYLASTPPQWQRGLMYATDLDGRDGMLFRFPDPNANRFFMRDTVMPLTGVWFADDGAFVEAIDMDPCPDDEPNCPLYGPDRLARSVLEVPQGALARLRVGPGARLESIGGPCTGQPLR</sequence>
<name>A0A6J6TVT6_9ZZZZ</name>